<dbReference type="InterPro" id="IPR015943">
    <property type="entry name" value="WD40/YVTN_repeat-like_dom_sf"/>
</dbReference>
<evidence type="ECO:0000313" key="2">
    <source>
        <dbReference type="EMBL" id="TMR25944.1"/>
    </source>
</evidence>
<evidence type="ECO:0000313" key="3">
    <source>
        <dbReference type="Proteomes" id="UP000306628"/>
    </source>
</evidence>
<reference evidence="2 3" key="1">
    <citation type="submission" date="2019-05" db="EMBL/GenBank/DDBJ databases">
        <title>Draft genome sequence of Nonomuraea zeae DSM 100528.</title>
        <authorList>
            <person name="Saricaoglu S."/>
            <person name="Isik K."/>
        </authorList>
    </citation>
    <scope>NUCLEOTIDE SEQUENCE [LARGE SCALE GENOMIC DNA]</scope>
    <source>
        <strain evidence="2 3">DSM 100528</strain>
    </source>
</reference>
<evidence type="ECO:0000256" key="1">
    <source>
        <dbReference type="SAM" id="MobiDB-lite"/>
    </source>
</evidence>
<organism evidence="2 3">
    <name type="scientific">Nonomuraea zeae</name>
    <dbReference type="NCBI Taxonomy" id="1642303"/>
    <lineage>
        <taxon>Bacteria</taxon>
        <taxon>Bacillati</taxon>
        <taxon>Actinomycetota</taxon>
        <taxon>Actinomycetes</taxon>
        <taxon>Streptosporangiales</taxon>
        <taxon>Streptosporangiaceae</taxon>
        <taxon>Nonomuraea</taxon>
    </lineage>
</organism>
<dbReference type="RefSeq" id="WP_138695825.1">
    <property type="nucleotide sequence ID" value="NZ_JBHSAZ010000026.1"/>
</dbReference>
<name>A0A5S4G098_9ACTN</name>
<dbReference type="SUPFAM" id="SSF69322">
    <property type="entry name" value="Tricorn protease domain 2"/>
    <property type="match status" value="1"/>
</dbReference>
<keyword evidence="3" id="KW-1185">Reference proteome</keyword>
<dbReference type="Proteomes" id="UP000306628">
    <property type="component" value="Unassembled WGS sequence"/>
</dbReference>
<dbReference type="AlphaFoldDB" id="A0A5S4G098"/>
<dbReference type="OrthoDB" id="3497777at2"/>
<accession>A0A5S4G098</accession>
<dbReference type="EMBL" id="VCKX01000215">
    <property type="protein sequence ID" value="TMR25944.1"/>
    <property type="molecule type" value="Genomic_DNA"/>
</dbReference>
<comment type="caution">
    <text evidence="2">The sequence shown here is derived from an EMBL/GenBank/DDBJ whole genome shotgun (WGS) entry which is preliminary data.</text>
</comment>
<sequence length="617" mass="66380">MIKSHELPTFLANYGPSFARTAYLLTGDADRARELAVDTLTAVGRRWSSVRWGQPVSVALRELYGRYLGVRVQPAAGEDHPLGALRPRARAAVVAQFHDGLPPQQAAAVTGLWIAVLTQETQQARTTLRAARPDLFPTETTPEDAPPRPAPQEDPADPLAGPDPRKEAIDPAAGPDPREEAAGGSGPAQWAAPWGDPGLAPRAADTPWTVHAQVPAQVHAQVHAQDHASAWDVQDPAADDPGLRAALIRIAAGMPHVHLSEPVLRRITRRRRIRAATWTAASLASVGALVALTAAGLTAVARNVERASAERTPGLDYTQTPEQVPDALPAKLSDPVRYAYQSYCQDAGDPSDPEPCGQWRLSSASGKEWRLPGVRAGYDKTSGATLPLAVSQDGHRLAYRDTKGAYVVRDLPTGKVKRIDVRDQPVSPHLRTSPNGRFVSVDFGASDAATLDFETGVTHHDHGDRGDAIRVLAVHDDGSRLVTEQKDVDDVPGHASITTMRLGGSAAGAFRIDPGLVEYGGALSPDGHTLALVTQDSKVIAMDARTGRVTGRRTALEDYEVLMVERWISADEVLVRQWDDDYAFLTKVNVRSGTAVEYAEEVSEWLDYDSPLGALED</sequence>
<dbReference type="Gene3D" id="2.130.10.10">
    <property type="entry name" value="YVTN repeat-like/Quinoprotein amine dehydrogenase"/>
    <property type="match status" value="1"/>
</dbReference>
<protein>
    <submittedName>
        <fullName evidence="2">Uncharacterized protein</fullName>
    </submittedName>
</protein>
<feature type="region of interest" description="Disordered" evidence="1">
    <location>
        <begin position="128"/>
        <end position="204"/>
    </location>
</feature>
<proteinExistence type="predicted"/>
<gene>
    <name evidence="2" type="ORF">ETD85_44190</name>
</gene>